<dbReference type="InterPro" id="IPR011990">
    <property type="entry name" value="TPR-like_helical_dom_sf"/>
</dbReference>
<dbReference type="InterPro" id="IPR033053">
    <property type="entry name" value="Hir3/CABIN1"/>
</dbReference>
<dbReference type="PANTHER" id="PTHR15502:SF7">
    <property type="entry name" value="CALCINEURIN-BINDING PROTEIN CABIN-1"/>
    <property type="match status" value="1"/>
</dbReference>
<dbReference type="GO" id="GO:0006325">
    <property type="term" value="P:chromatin organization"/>
    <property type="evidence" value="ECO:0007669"/>
    <property type="project" value="InterPro"/>
</dbReference>
<comment type="subcellular location">
    <subcellularLocation>
        <location evidence="1">Nucleus</location>
    </subcellularLocation>
</comment>
<dbReference type="AlphaFoldDB" id="A0A5N4C9K7"/>
<evidence type="ECO:0000256" key="1">
    <source>
        <dbReference type="ARBA" id="ARBA00004123"/>
    </source>
</evidence>
<dbReference type="SMART" id="SM00028">
    <property type="entry name" value="TPR"/>
    <property type="match status" value="4"/>
</dbReference>
<feature type="compositionally biased region" description="Basic residues" evidence="3">
    <location>
        <begin position="1"/>
        <end position="14"/>
    </location>
</feature>
<keyword evidence="5" id="KW-1185">Reference proteome</keyword>
<feature type="region of interest" description="Disordered" evidence="3">
    <location>
        <begin position="411"/>
        <end position="450"/>
    </location>
</feature>
<feature type="compositionally biased region" description="Basic and acidic residues" evidence="3">
    <location>
        <begin position="432"/>
        <end position="441"/>
    </location>
</feature>
<sequence length="950" mass="105925">MGARLVVRRRRPARGRTDGPLPWRRPIRIAALNASSTIEDEHEGSFKSHKTQTKEAQEAEAFALYHKALDLQKHDRFEESAKAYHELLEARLLREAVSSGDEKEGLKHPGLMLKYSTYKNLAQLAAQREDLETAMEFYLEVLTACGVSEALRGASGVMVLWLKSAVMLDSTDVNLWYKIGHVALRLIRVPLARHAFEEGLRCNPDHWPCLDNLITVLYTLSDYTTCLYFICKALEKDCRYSKGLVLKEKIFEEQPCLRKDSLRMFLKCDMSIHDVSVSAAETQAIVDEALGLRRRRQALTVREKEPDLKLVQPIPFFTWKCLGESLLATYNHLTTCDPPRPSLGRRIDLSDYQDPSQPPVSSSMVVAPVSVIQPSPVSTNPAVTLAEPMLPYGPVATASFPLHSPSLLETGIPTGDVSGGDKSKKGVKRKKISEESGETAKRRSARVRNTKCKKEERVDFQELLVKFLPSRLRKLDPEEEDDPFNNYEVQSEAKLESFPSAGPHRLSFDLATFMEAEKQDVQAFLLGNLTNGGALELMMRYLKSMGSRFLLRWPPGLAEVVLSTYHSWRRHSTSLPNPLLRDCSNQHIKDMMLMALSCMELQLDQWLLTKGRSSAVSPRNCPAGAVSGRFGPDFPGAHFLGDLLQLSFASSQRDLFEDGWLEFVVRVYWLKARFLALQGDMEQALENYDVCTEMLQSSVAVRAEVGAEPRDIVIRLPNLHNDSVVSLEEAAIPGLFQIDKNLRSLERCQSLEETQRLYEAGDHKAVVRLLRPTLCTSGLDRAKHLEFMTSVPERPAQLLLLQAPSTDSPPCGDHPPQAVVLELRSVAPFPTLSRVQDSLLRLEDHQQCFECSEVALNEAVQQMVNATEAAAKEEWVATVTQLLGGIEQALSADSSGGILEEASSTAVLTRLTNNLIQVTSPFLPCRPLLHSGHPKGVWVSLAAAAGPVVH</sequence>
<keyword evidence="2" id="KW-0539">Nucleus</keyword>
<gene>
    <name evidence="4" type="ORF">Cadr_000028308</name>
</gene>
<dbReference type="GO" id="GO:0031491">
    <property type="term" value="F:nucleosome binding"/>
    <property type="evidence" value="ECO:0007669"/>
    <property type="project" value="TreeGrafter"/>
</dbReference>
<dbReference type="Proteomes" id="UP000299084">
    <property type="component" value="Unassembled WGS sequence"/>
</dbReference>
<feature type="region of interest" description="Disordered" evidence="3">
    <location>
        <begin position="1"/>
        <end position="22"/>
    </location>
</feature>
<evidence type="ECO:0000313" key="5">
    <source>
        <dbReference type="Proteomes" id="UP000299084"/>
    </source>
</evidence>
<accession>A0A5N4C9K7</accession>
<comment type="caution">
    <text evidence="4">The sequence shown here is derived from an EMBL/GenBank/DDBJ whole genome shotgun (WGS) entry which is preliminary data.</text>
</comment>
<dbReference type="SUPFAM" id="SSF48452">
    <property type="entry name" value="TPR-like"/>
    <property type="match status" value="1"/>
</dbReference>
<evidence type="ECO:0000256" key="2">
    <source>
        <dbReference type="ARBA" id="ARBA00023242"/>
    </source>
</evidence>
<reference evidence="4 5" key="1">
    <citation type="journal article" date="2019" name="Mol. Ecol. Resour.">
        <title>Improving Illumina assemblies with Hi-C and long reads: an example with the North African dromedary.</title>
        <authorList>
            <person name="Elbers J.P."/>
            <person name="Rogers M.F."/>
            <person name="Perelman P.L."/>
            <person name="Proskuryakova A.A."/>
            <person name="Serdyukova N.A."/>
            <person name="Johnson W.E."/>
            <person name="Horin P."/>
            <person name="Corander J."/>
            <person name="Murphy D."/>
            <person name="Burger P.A."/>
        </authorList>
    </citation>
    <scope>NUCLEOTIDE SEQUENCE [LARGE SCALE GENOMIC DNA]</scope>
    <source>
        <strain evidence="4">Drom800</strain>
        <tissue evidence="4">Blood</tissue>
    </source>
</reference>
<proteinExistence type="predicted"/>
<dbReference type="InterPro" id="IPR019734">
    <property type="entry name" value="TPR_rpt"/>
</dbReference>
<organism evidence="4 5">
    <name type="scientific">Camelus dromedarius</name>
    <name type="common">Dromedary</name>
    <name type="synonym">Arabian camel</name>
    <dbReference type="NCBI Taxonomy" id="9838"/>
    <lineage>
        <taxon>Eukaryota</taxon>
        <taxon>Metazoa</taxon>
        <taxon>Chordata</taxon>
        <taxon>Craniata</taxon>
        <taxon>Vertebrata</taxon>
        <taxon>Euteleostomi</taxon>
        <taxon>Mammalia</taxon>
        <taxon>Eutheria</taxon>
        <taxon>Laurasiatheria</taxon>
        <taxon>Artiodactyla</taxon>
        <taxon>Tylopoda</taxon>
        <taxon>Camelidae</taxon>
        <taxon>Camelus</taxon>
    </lineage>
</organism>
<dbReference type="Gene3D" id="1.25.40.10">
    <property type="entry name" value="Tetratricopeptide repeat domain"/>
    <property type="match status" value="1"/>
</dbReference>
<dbReference type="PANTHER" id="PTHR15502">
    <property type="entry name" value="CALCINEURIN-BINDING PROTEIN CABIN 1-RELATED"/>
    <property type="match status" value="1"/>
</dbReference>
<dbReference type="GO" id="GO:0005634">
    <property type="term" value="C:nucleus"/>
    <property type="evidence" value="ECO:0007669"/>
    <property type="project" value="UniProtKB-SubCell"/>
</dbReference>
<evidence type="ECO:0000256" key="3">
    <source>
        <dbReference type="SAM" id="MobiDB-lite"/>
    </source>
</evidence>
<name>A0A5N4C9K7_CAMDR</name>
<evidence type="ECO:0000313" key="4">
    <source>
        <dbReference type="EMBL" id="KAB1255588.1"/>
    </source>
</evidence>
<dbReference type="EMBL" id="JWIN03000032">
    <property type="protein sequence ID" value="KAB1255588.1"/>
    <property type="molecule type" value="Genomic_DNA"/>
</dbReference>
<protein>
    <submittedName>
        <fullName evidence="4">Calcineurin-binding protein cabin-1</fullName>
    </submittedName>
</protein>